<dbReference type="STRING" id="913774.A0A0C3HKA1"/>
<dbReference type="InterPro" id="IPR029063">
    <property type="entry name" value="SAM-dependent_MTases_sf"/>
</dbReference>
<reference evidence="2" key="2">
    <citation type="submission" date="2015-01" db="EMBL/GenBank/DDBJ databases">
        <title>Evolutionary Origins and Diversification of the Mycorrhizal Mutualists.</title>
        <authorList>
            <consortium name="DOE Joint Genome Institute"/>
            <consortium name="Mycorrhizal Genomics Consortium"/>
            <person name="Kohler A."/>
            <person name="Kuo A."/>
            <person name="Nagy L.G."/>
            <person name="Floudas D."/>
            <person name="Copeland A."/>
            <person name="Barry K.W."/>
            <person name="Cichocki N."/>
            <person name="Veneault-Fourrey C."/>
            <person name="LaButti K."/>
            <person name="Lindquist E.A."/>
            <person name="Lipzen A."/>
            <person name="Lundell T."/>
            <person name="Morin E."/>
            <person name="Murat C."/>
            <person name="Riley R."/>
            <person name="Ohm R."/>
            <person name="Sun H."/>
            <person name="Tunlid A."/>
            <person name="Henrissat B."/>
            <person name="Grigoriev I.V."/>
            <person name="Hibbett D.S."/>
            <person name="Martin F."/>
        </authorList>
    </citation>
    <scope>NUCLEOTIDE SEQUENCE [LARGE SCALE GENOMIC DNA]</scope>
    <source>
        <strain evidence="2">Zn</strain>
    </source>
</reference>
<dbReference type="EMBL" id="KN832873">
    <property type="protein sequence ID" value="KIN03515.1"/>
    <property type="molecule type" value="Genomic_DNA"/>
</dbReference>
<evidence type="ECO:0008006" key="3">
    <source>
        <dbReference type="Google" id="ProtNLM"/>
    </source>
</evidence>
<sequence length="326" mass="36366">MASGKDSITPVSSWPFSLCSAGDTISLDSAITQYRLENGRRYHAYRDGNYWAPNDEKQNESLDIDHNTYLLALGGKLHLAPISKDIERAFDLGTGTGIWAIDFADEFPNTAVLGTDLSPIQPADVPPNCIFEVDDATDEWIYPPNYFDYVHIRNLYGSIDDWPTLYSRAYNHMKPGAYIEQFELSVEVKSDDGTVTDDGPLRKLNELCGVFIDAGEITGRTFEVAGAMKSNIEQAGFVNIVEKVFKVPLGGWPADPKLRELGLWALLGFDTGLEGYNFATLTRVMDWSPTEVYVLMAELRAAVRDPKIHSYYEIKVVYGQKPLPTA</sequence>
<accession>A0A0C3HKA1</accession>
<dbReference type="Gene3D" id="3.40.50.150">
    <property type="entry name" value="Vaccinia Virus protein VP39"/>
    <property type="match status" value="1"/>
</dbReference>
<proteinExistence type="predicted"/>
<reference evidence="1 2" key="1">
    <citation type="submission" date="2014-04" db="EMBL/GenBank/DDBJ databases">
        <authorList>
            <consortium name="DOE Joint Genome Institute"/>
            <person name="Kuo A."/>
            <person name="Martino E."/>
            <person name="Perotto S."/>
            <person name="Kohler A."/>
            <person name="Nagy L.G."/>
            <person name="Floudas D."/>
            <person name="Copeland A."/>
            <person name="Barry K.W."/>
            <person name="Cichocki N."/>
            <person name="Veneault-Fourrey C."/>
            <person name="LaButti K."/>
            <person name="Lindquist E.A."/>
            <person name="Lipzen A."/>
            <person name="Lundell T."/>
            <person name="Morin E."/>
            <person name="Murat C."/>
            <person name="Sun H."/>
            <person name="Tunlid A."/>
            <person name="Henrissat B."/>
            <person name="Grigoriev I.V."/>
            <person name="Hibbett D.S."/>
            <person name="Martin F."/>
            <person name="Nordberg H.P."/>
            <person name="Cantor M.N."/>
            <person name="Hua S.X."/>
        </authorList>
    </citation>
    <scope>NUCLEOTIDE SEQUENCE [LARGE SCALE GENOMIC DNA]</scope>
    <source>
        <strain evidence="1 2">Zn</strain>
    </source>
</reference>
<dbReference type="Proteomes" id="UP000054321">
    <property type="component" value="Unassembled WGS sequence"/>
</dbReference>
<protein>
    <recommendedName>
        <fullName evidence="3">Methyltransferase domain-containing protein</fullName>
    </recommendedName>
</protein>
<dbReference type="PANTHER" id="PTHR43591:SF10">
    <property type="entry name" value="ABC TRANSMEMBRANE TYPE-1 DOMAIN-CONTAINING PROTEIN-RELATED"/>
    <property type="match status" value="1"/>
</dbReference>
<dbReference type="InParanoid" id="A0A0C3HKA1"/>
<name>A0A0C3HKA1_OIDMZ</name>
<evidence type="ECO:0000313" key="1">
    <source>
        <dbReference type="EMBL" id="KIN03515.1"/>
    </source>
</evidence>
<dbReference type="SUPFAM" id="SSF53335">
    <property type="entry name" value="S-adenosyl-L-methionine-dependent methyltransferases"/>
    <property type="match status" value="1"/>
</dbReference>
<keyword evidence="2" id="KW-1185">Reference proteome</keyword>
<organism evidence="1 2">
    <name type="scientific">Oidiodendron maius (strain Zn)</name>
    <dbReference type="NCBI Taxonomy" id="913774"/>
    <lineage>
        <taxon>Eukaryota</taxon>
        <taxon>Fungi</taxon>
        <taxon>Dikarya</taxon>
        <taxon>Ascomycota</taxon>
        <taxon>Pezizomycotina</taxon>
        <taxon>Leotiomycetes</taxon>
        <taxon>Leotiomycetes incertae sedis</taxon>
        <taxon>Myxotrichaceae</taxon>
        <taxon>Oidiodendron</taxon>
    </lineage>
</organism>
<dbReference type="Pfam" id="PF13489">
    <property type="entry name" value="Methyltransf_23"/>
    <property type="match status" value="1"/>
</dbReference>
<dbReference type="CDD" id="cd02440">
    <property type="entry name" value="AdoMet_MTases"/>
    <property type="match status" value="1"/>
</dbReference>
<gene>
    <name evidence="1" type="ORF">OIDMADRAFT_102037</name>
</gene>
<dbReference type="GO" id="GO:0008168">
    <property type="term" value="F:methyltransferase activity"/>
    <property type="evidence" value="ECO:0007669"/>
    <property type="project" value="TreeGrafter"/>
</dbReference>
<dbReference type="HOGENOM" id="CLU_010595_0_2_1"/>
<dbReference type="AlphaFoldDB" id="A0A0C3HKA1"/>
<dbReference type="OrthoDB" id="2013972at2759"/>
<evidence type="ECO:0000313" key="2">
    <source>
        <dbReference type="Proteomes" id="UP000054321"/>
    </source>
</evidence>
<dbReference type="PANTHER" id="PTHR43591">
    <property type="entry name" value="METHYLTRANSFERASE"/>
    <property type="match status" value="1"/>
</dbReference>